<gene>
    <name evidence="2" type="ORF">GCK72_021585</name>
</gene>
<evidence type="ECO:0000256" key="1">
    <source>
        <dbReference type="SAM" id="SignalP"/>
    </source>
</evidence>
<dbReference type="AlphaFoldDB" id="A0A6A5GIK1"/>
<feature type="signal peptide" evidence="1">
    <location>
        <begin position="1"/>
        <end position="21"/>
    </location>
</feature>
<keyword evidence="1" id="KW-0732">Signal</keyword>
<accession>A0A6A5GIK1</accession>
<dbReference type="EMBL" id="WUAV01000005">
    <property type="protein sequence ID" value="KAF1755018.1"/>
    <property type="molecule type" value="Genomic_DNA"/>
</dbReference>
<dbReference type="CTD" id="78777284"/>
<evidence type="ECO:0000313" key="3">
    <source>
        <dbReference type="Proteomes" id="UP000483820"/>
    </source>
</evidence>
<dbReference type="GeneID" id="78777284"/>
<reference evidence="2 3" key="1">
    <citation type="submission" date="2019-12" db="EMBL/GenBank/DDBJ databases">
        <title>Chromosome-level assembly of the Caenorhabditis remanei genome.</title>
        <authorList>
            <person name="Teterina A.A."/>
            <person name="Willis J.H."/>
            <person name="Phillips P.C."/>
        </authorList>
    </citation>
    <scope>NUCLEOTIDE SEQUENCE [LARGE SCALE GENOMIC DNA]</scope>
    <source>
        <strain evidence="2 3">PX506</strain>
        <tissue evidence="2">Whole organism</tissue>
    </source>
</reference>
<evidence type="ECO:0000313" key="2">
    <source>
        <dbReference type="EMBL" id="KAF1755018.1"/>
    </source>
</evidence>
<protein>
    <submittedName>
        <fullName evidence="2">Uncharacterized protein</fullName>
    </submittedName>
</protein>
<dbReference type="KEGG" id="crq:GCK72_021585"/>
<dbReference type="Proteomes" id="UP000483820">
    <property type="component" value="Chromosome V"/>
</dbReference>
<organism evidence="2 3">
    <name type="scientific">Caenorhabditis remanei</name>
    <name type="common">Caenorhabditis vulgaris</name>
    <dbReference type="NCBI Taxonomy" id="31234"/>
    <lineage>
        <taxon>Eukaryota</taxon>
        <taxon>Metazoa</taxon>
        <taxon>Ecdysozoa</taxon>
        <taxon>Nematoda</taxon>
        <taxon>Chromadorea</taxon>
        <taxon>Rhabditida</taxon>
        <taxon>Rhabditina</taxon>
        <taxon>Rhabditomorpha</taxon>
        <taxon>Rhabditoidea</taxon>
        <taxon>Rhabditidae</taxon>
        <taxon>Peloderinae</taxon>
        <taxon>Caenorhabditis</taxon>
    </lineage>
</organism>
<name>A0A6A5GIK1_CAERE</name>
<dbReference type="RefSeq" id="XP_053583285.1">
    <property type="nucleotide sequence ID" value="XM_053734372.1"/>
</dbReference>
<sequence>MSSQLLFSLVLVQVIALGALGQLCTKCPNIEDRQFTNLNMTFNNSVNSDGCKVVTVTCVLPEPACTTMVLIRTADYQESLAGDHVQGTFAFPTEIVCGELSPTTAGYMYKGKHVIFECNVSCPFGAGYGSSSAVTIEVPTEHPTTEMPVDSGCKVQK</sequence>
<feature type="chain" id="PRO_5025464294" evidence="1">
    <location>
        <begin position="22"/>
        <end position="157"/>
    </location>
</feature>
<comment type="caution">
    <text evidence="2">The sequence shown here is derived from an EMBL/GenBank/DDBJ whole genome shotgun (WGS) entry which is preliminary data.</text>
</comment>
<proteinExistence type="predicted"/>